<keyword evidence="2" id="KW-1185">Reference proteome</keyword>
<dbReference type="Proteomes" id="UP001162992">
    <property type="component" value="Chromosome 19"/>
</dbReference>
<organism evidence="1 2">
    <name type="scientific">Diphasiastrum complanatum</name>
    <name type="common">Issler's clubmoss</name>
    <name type="synonym">Lycopodium complanatum</name>
    <dbReference type="NCBI Taxonomy" id="34168"/>
    <lineage>
        <taxon>Eukaryota</taxon>
        <taxon>Viridiplantae</taxon>
        <taxon>Streptophyta</taxon>
        <taxon>Embryophyta</taxon>
        <taxon>Tracheophyta</taxon>
        <taxon>Lycopodiopsida</taxon>
        <taxon>Lycopodiales</taxon>
        <taxon>Lycopodiaceae</taxon>
        <taxon>Lycopodioideae</taxon>
        <taxon>Diphasiastrum</taxon>
    </lineage>
</organism>
<gene>
    <name evidence="1" type="ORF">O6H91_19G065700</name>
</gene>
<name>A0ACC2AXD6_DIPCM</name>
<evidence type="ECO:0000313" key="1">
    <source>
        <dbReference type="EMBL" id="KAJ7521739.1"/>
    </source>
</evidence>
<sequence length="424" mass="47443">MDDRLFPRGYSQFMPDPEDDLEEILKALERKTTIELTVSLPTTLVESSTSESTSSNQITSRGQLSSMAIRAPFFSSLVASTNSVYSFEQKKPQSDAMSSQASVCPHKTFTDMLSSEDEFLWSDFRSSNCQDLYNYSNQSISLFNPQTSESYEDSRYAWTGEDDEAKVAAVSTLQISNSRSFKESISDNWELATHIASTSDTFHGKSPFSSEPPSITPGSFMFPSSSEDSDEASNKDEGAAASDREPKRMTLEKPSVDETADTAEGKKTARKVQKKAIKRQRGPRYALRTRSDVEVMDDGYRWRKYGQKAVKNSPYPRSYYRCTNLDCKVKKRVERSAEDAGLVITTYEGVHTHHCPAALIGGFPLFPFTYFREASLPHLPFDSTASAPPHSQLGILPIRGQLQPSATDQRLLEDLLLYRTTNNS</sequence>
<comment type="caution">
    <text evidence="1">The sequence shown here is derived from an EMBL/GenBank/DDBJ whole genome shotgun (WGS) entry which is preliminary data.</text>
</comment>
<dbReference type="EMBL" id="CM055110">
    <property type="protein sequence ID" value="KAJ7521739.1"/>
    <property type="molecule type" value="Genomic_DNA"/>
</dbReference>
<protein>
    <submittedName>
        <fullName evidence="1">Uncharacterized protein</fullName>
    </submittedName>
</protein>
<proteinExistence type="predicted"/>
<reference evidence="2" key="1">
    <citation type="journal article" date="2024" name="Proc. Natl. Acad. Sci. U.S.A.">
        <title>Extraordinary preservation of gene collinearity over three hundred million years revealed in homosporous lycophytes.</title>
        <authorList>
            <person name="Li C."/>
            <person name="Wickell D."/>
            <person name="Kuo L.Y."/>
            <person name="Chen X."/>
            <person name="Nie B."/>
            <person name="Liao X."/>
            <person name="Peng D."/>
            <person name="Ji J."/>
            <person name="Jenkins J."/>
            <person name="Williams M."/>
            <person name="Shu S."/>
            <person name="Plott C."/>
            <person name="Barry K."/>
            <person name="Rajasekar S."/>
            <person name="Grimwood J."/>
            <person name="Han X."/>
            <person name="Sun S."/>
            <person name="Hou Z."/>
            <person name="He W."/>
            <person name="Dai G."/>
            <person name="Sun C."/>
            <person name="Schmutz J."/>
            <person name="Leebens-Mack J.H."/>
            <person name="Li F.W."/>
            <person name="Wang L."/>
        </authorList>
    </citation>
    <scope>NUCLEOTIDE SEQUENCE [LARGE SCALE GENOMIC DNA]</scope>
    <source>
        <strain evidence="2">cv. PW_Plant_1</strain>
    </source>
</reference>
<evidence type="ECO:0000313" key="2">
    <source>
        <dbReference type="Proteomes" id="UP001162992"/>
    </source>
</evidence>
<accession>A0ACC2AXD6</accession>